<accession>A0A1Y4DGX1</accession>
<protein>
    <recommendedName>
        <fullName evidence="2">M23ase beta-sheet core domain-containing protein</fullName>
    </recommendedName>
</protein>
<evidence type="ECO:0000256" key="1">
    <source>
        <dbReference type="SAM" id="Phobius"/>
    </source>
</evidence>
<evidence type="ECO:0000313" key="3">
    <source>
        <dbReference type="EMBL" id="OUO56178.1"/>
    </source>
</evidence>
<dbReference type="InterPro" id="IPR016047">
    <property type="entry name" value="M23ase_b-sheet_dom"/>
</dbReference>
<comment type="caution">
    <text evidence="3">The sequence shown here is derived from an EMBL/GenBank/DDBJ whole genome shotgun (WGS) entry which is preliminary data.</text>
</comment>
<dbReference type="PANTHER" id="PTHR21666">
    <property type="entry name" value="PEPTIDASE-RELATED"/>
    <property type="match status" value="1"/>
</dbReference>
<keyword evidence="4" id="KW-1185">Reference proteome</keyword>
<proteinExistence type="predicted"/>
<dbReference type="SUPFAM" id="SSF51261">
    <property type="entry name" value="Duplicated hybrid motif"/>
    <property type="match status" value="1"/>
</dbReference>
<organism evidence="3 4">
    <name type="scientific">Candidatus Avelusimicrobium gallicola</name>
    <dbReference type="NCBI Taxonomy" id="2562704"/>
    <lineage>
        <taxon>Bacteria</taxon>
        <taxon>Pseudomonadati</taxon>
        <taxon>Elusimicrobiota</taxon>
        <taxon>Elusimicrobia</taxon>
        <taxon>Elusimicrobiales</taxon>
        <taxon>Elusimicrobiaceae</taxon>
        <taxon>Candidatus Avelusimicrobium</taxon>
    </lineage>
</organism>
<evidence type="ECO:0000259" key="2">
    <source>
        <dbReference type="Pfam" id="PF01551"/>
    </source>
</evidence>
<name>A0A1Y4DGX1_9BACT</name>
<dbReference type="CDD" id="cd12797">
    <property type="entry name" value="M23_peptidase"/>
    <property type="match status" value="1"/>
</dbReference>
<keyword evidence="1" id="KW-1133">Transmembrane helix</keyword>
<gene>
    <name evidence="3" type="ORF">B5F75_06060</name>
</gene>
<dbReference type="GO" id="GO:0004222">
    <property type="term" value="F:metalloendopeptidase activity"/>
    <property type="evidence" value="ECO:0007669"/>
    <property type="project" value="TreeGrafter"/>
</dbReference>
<dbReference type="PANTHER" id="PTHR21666:SF270">
    <property type="entry name" value="MUREIN HYDROLASE ACTIVATOR ENVC"/>
    <property type="match status" value="1"/>
</dbReference>
<dbReference type="EMBL" id="NFJD01000004">
    <property type="protein sequence ID" value="OUO56178.1"/>
    <property type="molecule type" value="Genomic_DNA"/>
</dbReference>
<evidence type="ECO:0000313" key="4">
    <source>
        <dbReference type="Proteomes" id="UP000196368"/>
    </source>
</evidence>
<keyword evidence="1" id="KW-0472">Membrane</keyword>
<dbReference type="Gene3D" id="2.70.70.10">
    <property type="entry name" value="Glucose Permease (Domain IIA)"/>
    <property type="match status" value="1"/>
</dbReference>
<dbReference type="InterPro" id="IPR050570">
    <property type="entry name" value="Cell_wall_metabolism_enzyme"/>
</dbReference>
<feature type="transmembrane region" description="Helical" evidence="1">
    <location>
        <begin position="34"/>
        <end position="56"/>
    </location>
</feature>
<dbReference type="FunFam" id="2.70.70.10:FF:000006">
    <property type="entry name" value="M23 family peptidase"/>
    <property type="match status" value="1"/>
</dbReference>
<feature type="domain" description="M23ase beta-sheet core" evidence="2">
    <location>
        <begin position="207"/>
        <end position="301"/>
    </location>
</feature>
<dbReference type="Pfam" id="PF01551">
    <property type="entry name" value="Peptidase_M23"/>
    <property type="match status" value="1"/>
</dbReference>
<dbReference type="InterPro" id="IPR011055">
    <property type="entry name" value="Dup_hybrid_motif"/>
</dbReference>
<dbReference type="Proteomes" id="UP000196368">
    <property type="component" value="Unassembled WGS sequence"/>
</dbReference>
<dbReference type="AlphaFoldDB" id="A0A1Y4DGX1"/>
<dbReference type="OrthoDB" id="5623881at2"/>
<reference evidence="4" key="1">
    <citation type="submission" date="2017-04" db="EMBL/GenBank/DDBJ databases">
        <title>Function of individual gut microbiota members based on whole genome sequencing of pure cultures obtained from chicken caecum.</title>
        <authorList>
            <person name="Medvecky M."/>
            <person name="Cejkova D."/>
            <person name="Polansky O."/>
            <person name="Karasova D."/>
            <person name="Kubasova T."/>
            <person name="Cizek A."/>
            <person name="Rychlik I."/>
        </authorList>
    </citation>
    <scope>NUCLEOTIDE SEQUENCE [LARGE SCALE GENOMIC DNA]</scope>
    <source>
        <strain evidence="4">An273</strain>
    </source>
</reference>
<keyword evidence="1" id="KW-0812">Transmembrane</keyword>
<dbReference type="RefSeq" id="WP_087288998.1">
    <property type="nucleotide sequence ID" value="NZ_NFJD01000004.1"/>
</dbReference>
<sequence>MGKLINSLGRLLAERVDILIMPRMGSSKKFKVRVLTLVLVFVLWLIITLCGFLFFIRAYDYNITKADNNLMRVKMKLIADELERGRKYLDLTRTTDTQMRQMLGMPGGKFINLPKGWEEAKAKEDARFSEAMSKDLKDLDTEEFEQYIDSIEDSAKTRLASFQEIAWYFANRREGLNSIPSIRPSTARISSGFGYRLDPFGHRTTKRHNGIDFAGKPDSPIVVTADGVVRHAGWVPSYGQAILVDHGLGYSTLYAHTTQIRVKAGDVVKRGDRIATMGSSGRSTGTHLHYEVWKDGQAVNPRDYFK</sequence>